<keyword evidence="4" id="KW-0949">S-adenosyl-L-methionine</keyword>
<dbReference type="InterPro" id="IPR029063">
    <property type="entry name" value="SAM-dependent_MTases_sf"/>
</dbReference>
<comment type="catalytic activity">
    <reaction evidence="7">
        <text>a 2'-deoxycytidine in DNA + S-adenosyl-L-methionine = an N(4)-methyl-2'-deoxycytidine in DNA + S-adenosyl-L-homocysteine + H(+)</text>
        <dbReference type="Rhea" id="RHEA:16857"/>
        <dbReference type="Rhea" id="RHEA-COMP:11369"/>
        <dbReference type="Rhea" id="RHEA-COMP:13674"/>
        <dbReference type="ChEBI" id="CHEBI:15378"/>
        <dbReference type="ChEBI" id="CHEBI:57856"/>
        <dbReference type="ChEBI" id="CHEBI:59789"/>
        <dbReference type="ChEBI" id="CHEBI:85452"/>
        <dbReference type="ChEBI" id="CHEBI:137933"/>
        <dbReference type="EC" id="2.1.1.113"/>
    </reaction>
</comment>
<evidence type="ECO:0000256" key="4">
    <source>
        <dbReference type="ARBA" id="ARBA00022691"/>
    </source>
</evidence>
<sequence>MVERFNLTEQSLAEARAHSIILPGRSLQHLNGVVPEGAVKLLHSLGQQAVPAIAKDPVLIRQINAVVRQLSSNHQLFLGDSREVLTALPDESVHLIVTSPPYWTLKSYPERTGQLGLIADYEAFLDELDHIWRECFRLLVPGGRLIIVVGDVCLPRRRFGRHVVFPLHASIQERCRKIGFDNLAPIIWYKIANAQLEATGNSGSFLGKPYEPNAIIKNDIEFILFQRRPGGYRSPSDIVRILSVIPEDCHREWFRQVWTLNGASTRYHPAPFPLLLAERLVRMFSFVGDTVLDPFMGTGTANVAAAMWGRNSIGIEIEPSYLPLAIRRLEKLQQATLAF</sequence>
<dbReference type="GO" id="GO:0015667">
    <property type="term" value="F:site-specific DNA-methyltransferase (cytosine-N4-specific) activity"/>
    <property type="evidence" value="ECO:0007669"/>
    <property type="project" value="UniProtKB-EC"/>
</dbReference>
<dbReference type="EMBL" id="JAMSLR010000016">
    <property type="protein sequence ID" value="MCM8750481.1"/>
    <property type="molecule type" value="Genomic_DNA"/>
</dbReference>
<protein>
    <recommendedName>
        <fullName evidence="8">Methyltransferase</fullName>
        <ecNumber evidence="8">2.1.1.-</ecNumber>
    </recommendedName>
</protein>
<keyword evidence="5" id="KW-0680">Restriction system</keyword>
<dbReference type="AlphaFoldDB" id="A0AA42BB20"/>
<evidence type="ECO:0000256" key="8">
    <source>
        <dbReference type="RuleBase" id="RU362026"/>
    </source>
</evidence>
<evidence type="ECO:0000256" key="5">
    <source>
        <dbReference type="ARBA" id="ARBA00022747"/>
    </source>
</evidence>
<dbReference type="CDD" id="cd02440">
    <property type="entry name" value="AdoMet_MTases"/>
    <property type="match status" value="1"/>
</dbReference>
<keyword evidence="2" id="KW-0489">Methyltransferase</keyword>
<keyword evidence="11" id="KW-1185">Reference proteome</keyword>
<keyword evidence="3" id="KW-0808">Transferase</keyword>
<reference evidence="10" key="1">
    <citation type="submission" date="2022-06" db="EMBL/GenBank/DDBJ databases">
        <title>CFH 74404 Thermomicrobiaceae sp.</title>
        <authorList>
            <person name="Ming H."/>
            <person name="Li W.-J."/>
            <person name="Zhao Z."/>
        </authorList>
    </citation>
    <scope>NUCLEOTIDE SEQUENCE</scope>
    <source>
        <strain evidence="10">CFH 74404</strain>
    </source>
</reference>
<evidence type="ECO:0000256" key="6">
    <source>
        <dbReference type="ARBA" id="ARBA00023125"/>
    </source>
</evidence>
<dbReference type="RefSeq" id="WP_284058269.1">
    <property type="nucleotide sequence ID" value="NZ_JAMSLR010000016.1"/>
</dbReference>
<organism evidence="10 11">
    <name type="scientific">Thermalbibacter longus</name>
    <dbReference type="NCBI Taxonomy" id="2951981"/>
    <lineage>
        <taxon>Bacteria</taxon>
        <taxon>Pseudomonadati</taxon>
        <taxon>Thermomicrobiota</taxon>
        <taxon>Thermomicrobia</taxon>
        <taxon>Thermomicrobiales</taxon>
        <taxon>Thermomicrobiaceae</taxon>
        <taxon>Thermalbibacter</taxon>
    </lineage>
</organism>
<dbReference type="GO" id="GO:0003677">
    <property type="term" value="F:DNA binding"/>
    <property type="evidence" value="ECO:0007669"/>
    <property type="project" value="UniProtKB-KW"/>
</dbReference>
<dbReference type="Gene3D" id="3.40.50.150">
    <property type="entry name" value="Vaccinia Virus protein VP39"/>
    <property type="match status" value="1"/>
</dbReference>
<accession>A0AA42BB20</accession>
<dbReference type="InterPro" id="IPR002941">
    <property type="entry name" value="DNA_methylase_N4/N6"/>
</dbReference>
<dbReference type="EC" id="2.1.1.-" evidence="8"/>
<dbReference type="InterPro" id="IPR017985">
    <property type="entry name" value="MeTrfase_CN4_CS"/>
</dbReference>
<feature type="domain" description="DNA methylase N-4/N-6" evidence="9">
    <location>
        <begin position="93"/>
        <end position="325"/>
    </location>
</feature>
<evidence type="ECO:0000256" key="2">
    <source>
        <dbReference type="ARBA" id="ARBA00022603"/>
    </source>
</evidence>
<gene>
    <name evidence="10" type="ORF">NET02_15135</name>
</gene>
<dbReference type="PRINTS" id="PR00508">
    <property type="entry name" value="S21N4MTFRASE"/>
</dbReference>
<dbReference type="GO" id="GO:0009307">
    <property type="term" value="P:DNA restriction-modification system"/>
    <property type="evidence" value="ECO:0007669"/>
    <property type="project" value="UniProtKB-KW"/>
</dbReference>
<evidence type="ECO:0000313" key="10">
    <source>
        <dbReference type="EMBL" id="MCM8750481.1"/>
    </source>
</evidence>
<evidence type="ECO:0000256" key="1">
    <source>
        <dbReference type="ARBA" id="ARBA00010203"/>
    </source>
</evidence>
<name>A0AA42BB20_9BACT</name>
<evidence type="ECO:0000259" key="9">
    <source>
        <dbReference type="Pfam" id="PF01555"/>
    </source>
</evidence>
<dbReference type="PROSITE" id="PS00093">
    <property type="entry name" value="N4_MTASE"/>
    <property type="match status" value="1"/>
</dbReference>
<evidence type="ECO:0000256" key="3">
    <source>
        <dbReference type="ARBA" id="ARBA00022679"/>
    </source>
</evidence>
<comment type="similarity">
    <text evidence="1">Belongs to the N(4)/N(6)-methyltransferase family. N(4) subfamily.</text>
</comment>
<dbReference type="GO" id="GO:0008170">
    <property type="term" value="F:N-methyltransferase activity"/>
    <property type="evidence" value="ECO:0007669"/>
    <property type="project" value="InterPro"/>
</dbReference>
<dbReference type="Pfam" id="PF01555">
    <property type="entry name" value="N6_N4_Mtase"/>
    <property type="match status" value="1"/>
</dbReference>
<dbReference type="Proteomes" id="UP001165306">
    <property type="component" value="Unassembled WGS sequence"/>
</dbReference>
<dbReference type="SUPFAM" id="SSF53335">
    <property type="entry name" value="S-adenosyl-L-methionine-dependent methyltransferases"/>
    <property type="match status" value="1"/>
</dbReference>
<evidence type="ECO:0000313" key="11">
    <source>
        <dbReference type="Proteomes" id="UP001165306"/>
    </source>
</evidence>
<evidence type="ECO:0000256" key="7">
    <source>
        <dbReference type="ARBA" id="ARBA00049120"/>
    </source>
</evidence>
<dbReference type="InterPro" id="IPR001091">
    <property type="entry name" value="RM_Methyltransferase"/>
</dbReference>
<proteinExistence type="inferred from homology"/>
<comment type="caution">
    <text evidence="10">The sequence shown here is derived from an EMBL/GenBank/DDBJ whole genome shotgun (WGS) entry which is preliminary data.</text>
</comment>
<dbReference type="GO" id="GO:0032259">
    <property type="term" value="P:methylation"/>
    <property type="evidence" value="ECO:0007669"/>
    <property type="project" value="UniProtKB-KW"/>
</dbReference>
<keyword evidence="6" id="KW-0238">DNA-binding</keyword>